<evidence type="ECO:0000313" key="1">
    <source>
        <dbReference type="EMBL" id="KAK2148843.1"/>
    </source>
</evidence>
<accession>A0AAD9J9W9</accession>
<sequence length="110" mass="12550">MPICGGIGCANRPGKSKSDNMSFYKTPKIIYNQGESTREISEERRQLWKAAMGRRDILSEAKWDRTLTYQKQTLKGVDERGQVTGRQCGVACSGRRHGQMVKGIKKYHYH</sequence>
<protein>
    <submittedName>
        <fullName evidence="1">Uncharacterized protein</fullName>
    </submittedName>
</protein>
<dbReference type="EMBL" id="JAODUP010000480">
    <property type="protein sequence ID" value="KAK2148843.1"/>
    <property type="molecule type" value="Genomic_DNA"/>
</dbReference>
<proteinExistence type="predicted"/>
<dbReference type="Proteomes" id="UP001208570">
    <property type="component" value="Unassembled WGS sequence"/>
</dbReference>
<dbReference type="AlphaFoldDB" id="A0AAD9J9W9"/>
<reference evidence="1" key="1">
    <citation type="journal article" date="2023" name="Mol. Biol. Evol.">
        <title>Third-Generation Sequencing Reveals the Adaptive Role of the Epigenome in Three Deep-Sea Polychaetes.</title>
        <authorList>
            <person name="Perez M."/>
            <person name="Aroh O."/>
            <person name="Sun Y."/>
            <person name="Lan Y."/>
            <person name="Juniper S.K."/>
            <person name="Young C.R."/>
            <person name="Angers B."/>
            <person name="Qian P.Y."/>
        </authorList>
    </citation>
    <scope>NUCLEOTIDE SEQUENCE</scope>
    <source>
        <strain evidence="1">P08H-3</strain>
    </source>
</reference>
<evidence type="ECO:0000313" key="2">
    <source>
        <dbReference type="Proteomes" id="UP001208570"/>
    </source>
</evidence>
<organism evidence="1 2">
    <name type="scientific">Paralvinella palmiformis</name>
    <dbReference type="NCBI Taxonomy" id="53620"/>
    <lineage>
        <taxon>Eukaryota</taxon>
        <taxon>Metazoa</taxon>
        <taxon>Spiralia</taxon>
        <taxon>Lophotrochozoa</taxon>
        <taxon>Annelida</taxon>
        <taxon>Polychaeta</taxon>
        <taxon>Sedentaria</taxon>
        <taxon>Canalipalpata</taxon>
        <taxon>Terebellida</taxon>
        <taxon>Terebelliformia</taxon>
        <taxon>Alvinellidae</taxon>
        <taxon>Paralvinella</taxon>
    </lineage>
</organism>
<gene>
    <name evidence="1" type="ORF">LSH36_480g02008</name>
</gene>
<comment type="caution">
    <text evidence="1">The sequence shown here is derived from an EMBL/GenBank/DDBJ whole genome shotgun (WGS) entry which is preliminary data.</text>
</comment>
<keyword evidence="2" id="KW-1185">Reference proteome</keyword>
<name>A0AAD9J9W9_9ANNE</name>